<reference evidence="9" key="1">
    <citation type="submission" date="2022-06" db="EMBL/GenBank/DDBJ databases">
        <title>Isolation and Genomics of Futiania mangrovii gen. nov., sp. nov., a Rare and Metabolically-versatile member in the Class Alphaproteobacteria.</title>
        <authorList>
            <person name="Liu L."/>
            <person name="Huang W.-C."/>
            <person name="Pan J."/>
            <person name="Li J."/>
            <person name="Huang Y."/>
            <person name="Du H."/>
            <person name="Liu Y."/>
            <person name="Li M."/>
        </authorList>
    </citation>
    <scope>NUCLEOTIDE SEQUENCE</scope>
    <source>
        <strain evidence="9">FT118</strain>
    </source>
</reference>
<evidence type="ECO:0000259" key="8">
    <source>
        <dbReference type="Pfam" id="PF06808"/>
    </source>
</evidence>
<feature type="transmembrane region" description="Helical" evidence="7">
    <location>
        <begin position="213"/>
        <end position="234"/>
    </location>
</feature>
<feature type="transmembrane region" description="Helical" evidence="7">
    <location>
        <begin position="104"/>
        <end position="125"/>
    </location>
</feature>
<feature type="transmembrane region" description="Helical" evidence="7">
    <location>
        <begin position="316"/>
        <end position="345"/>
    </location>
</feature>
<comment type="subcellular location">
    <subcellularLocation>
        <location evidence="1 7">Cell inner membrane</location>
        <topology evidence="1 7">Multi-pass membrane protein</topology>
    </subcellularLocation>
</comment>
<comment type="subunit">
    <text evidence="7">The complex comprises the extracytoplasmic solute receptor protein and the two transmembrane proteins.</text>
</comment>
<keyword evidence="7" id="KW-0813">Transport</keyword>
<dbReference type="PANTHER" id="PTHR33362:SF5">
    <property type="entry name" value="C4-DICARBOXYLATE TRAP TRANSPORTER LARGE PERMEASE PROTEIN DCTM"/>
    <property type="match status" value="1"/>
</dbReference>
<evidence type="ECO:0000256" key="5">
    <source>
        <dbReference type="ARBA" id="ARBA00022989"/>
    </source>
</evidence>
<comment type="function">
    <text evidence="7">Part of the tripartite ATP-independent periplasmic (TRAP) transport system.</text>
</comment>
<evidence type="ECO:0000256" key="6">
    <source>
        <dbReference type="ARBA" id="ARBA00023136"/>
    </source>
</evidence>
<keyword evidence="10" id="KW-1185">Reference proteome</keyword>
<organism evidence="9 10">
    <name type="scientific">Futiania mangrovi</name>
    <dbReference type="NCBI Taxonomy" id="2959716"/>
    <lineage>
        <taxon>Bacteria</taxon>
        <taxon>Pseudomonadati</taxon>
        <taxon>Pseudomonadota</taxon>
        <taxon>Alphaproteobacteria</taxon>
        <taxon>Futianiales</taxon>
        <taxon>Futianiaceae</taxon>
        <taxon>Futiania</taxon>
    </lineage>
</organism>
<evidence type="ECO:0000256" key="7">
    <source>
        <dbReference type="RuleBase" id="RU369079"/>
    </source>
</evidence>
<dbReference type="GO" id="GO:0005886">
    <property type="term" value="C:plasma membrane"/>
    <property type="evidence" value="ECO:0007669"/>
    <property type="project" value="UniProtKB-SubCell"/>
</dbReference>
<keyword evidence="5 7" id="KW-1133">Transmembrane helix</keyword>
<dbReference type="Pfam" id="PF06808">
    <property type="entry name" value="DctM"/>
    <property type="match status" value="1"/>
</dbReference>
<feature type="transmembrane region" description="Helical" evidence="7">
    <location>
        <begin position="47"/>
        <end position="68"/>
    </location>
</feature>
<sequence>MTLVLVTLVLFALLLGRMPVAFAMAIAGLIGLTEQMGWTVAISILERLVFESTSAFILVAIPLFILMAELLTAGDITRRTVIACQAWIGHLKGGLAFATVGAAVLLAALVGSSTASSATMATSAYPEMKKFKYDDRLSTAVVSVGGTLAILIPPSIVLIFYGVLTETSIGNLFLAGVLPGLLTAAGFVVTIMIRARRQGMAPPAEAFEMRRALRSSVSIWPVMLLIFGMMGAIYSGIASPTEAAALGASGALILALTQREMNRSKLFEAFSRSVQTTVMIVTIIYCSHVFSGYLVFTRVTPDVIEMVQQSGLPPSLILFVVLVLILFLGFFLDQIAIMGLTLPLVFPLMMALGYDPLWFGIVITKTVEIGLLTPPLGLNVYVTASRTGVALNTVFRGVMPFLLAELVVLALLVFFPDITLWLPEQVGF</sequence>
<evidence type="ECO:0000313" key="9">
    <source>
        <dbReference type="EMBL" id="MCP1337035.1"/>
    </source>
</evidence>
<dbReference type="PANTHER" id="PTHR33362">
    <property type="entry name" value="SIALIC ACID TRAP TRANSPORTER PERMEASE PROTEIN SIAT-RELATED"/>
    <property type="match status" value="1"/>
</dbReference>
<dbReference type="InterPro" id="IPR004681">
    <property type="entry name" value="TRAP_DctM"/>
</dbReference>
<comment type="similarity">
    <text evidence="7">Belongs to the TRAP transporter large permease family.</text>
</comment>
<evidence type="ECO:0000256" key="3">
    <source>
        <dbReference type="ARBA" id="ARBA00022519"/>
    </source>
</evidence>
<dbReference type="InterPro" id="IPR010656">
    <property type="entry name" value="DctM"/>
</dbReference>
<comment type="caution">
    <text evidence="9">The sequence shown here is derived from an EMBL/GenBank/DDBJ whole genome shotgun (WGS) entry which is preliminary data.</text>
</comment>
<keyword evidence="2" id="KW-1003">Cell membrane</keyword>
<feature type="transmembrane region" description="Helical" evidence="7">
    <location>
        <begin position="278"/>
        <end position="296"/>
    </location>
</feature>
<accession>A0A9J6PGV2</accession>
<feature type="transmembrane region" description="Helical" evidence="7">
    <location>
        <begin position="137"/>
        <end position="163"/>
    </location>
</feature>
<keyword evidence="3 7" id="KW-0997">Cell inner membrane</keyword>
<evidence type="ECO:0000256" key="1">
    <source>
        <dbReference type="ARBA" id="ARBA00004429"/>
    </source>
</evidence>
<evidence type="ECO:0000313" key="10">
    <source>
        <dbReference type="Proteomes" id="UP001055804"/>
    </source>
</evidence>
<proteinExistence type="inferred from homology"/>
<keyword evidence="4 7" id="KW-0812">Transmembrane</keyword>
<dbReference type="GO" id="GO:0022857">
    <property type="term" value="F:transmembrane transporter activity"/>
    <property type="evidence" value="ECO:0007669"/>
    <property type="project" value="UniProtKB-UniRule"/>
</dbReference>
<dbReference type="EMBL" id="JAMZFT010000002">
    <property type="protein sequence ID" value="MCP1337035.1"/>
    <property type="molecule type" value="Genomic_DNA"/>
</dbReference>
<evidence type="ECO:0000256" key="2">
    <source>
        <dbReference type="ARBA" id="ARBA00022475"/>
    </source>
</evidence>
<dbReference type="PIRSF" id="PIRSF006066">
    <property type="entry name" value="HI0050"/>
    <property type="match status" value="1"/>
</dbReference>
<feature type="transmembrane region" description="Helical" evidence="7">
    <location>
        <begin position="357"/>
        <end position="378"/>
    </location>
</feature>
<feature type="domain" description="TRAP C4-dicarboxylate transport system permease DctM subunit" evidence="8">
    <location>
        <begin position="8"/>
        <end position="417"/>
    </location>
</feature>
<gene>
    <name evidence="9" type="ORF">NJQ99_11485</name>
</gene>
<feature type="transmembrane region" description="Helical" evidence="7">
    <location>
        <begin position="169"/>
        <end position="193"/>
    </location>
</feature>
<name>A0A9J6PGV2_9PROT</name>
<keyword evidence="6 7" id="KW-0472">Membrane</keyword>
<feature type="transmembrane region" description="Helical" evidence="7">
    <location>
        <begin position="398"/>
        <end position="422"/>
    </location>
</feature>
<dbReference type="AlphaFoldDB" id="A0A9J6PGV2"/>
<evidence type="ECO:0000256" key="4">
    <source>
        <dbReference type="ARBA" id="ARBA00022692"/>
    </source>
</evidence>
<comment type="caution">
    <text evidence="7">Lacks conserved residue(s) required for the propagation of feature annotation.</text>
</comment>
<dbReference type="NCBIfam" id="TIGR00786">
    <property type="entry name" value="dctM"/>
    <property type="match status" value="1"/>
</dbReference>
<dbReference type="RefSeq" id="WP_269332973.1">
    <property type="nucleotide sequence ID" value="NZ_JAMZFT010000002.1"/>
</dbReference>
<dbReference type="Proteomes" id="UP001055804">
    <property type="component" value="Unassembled WGS sequence"/>
</dbReference>
<protein>
    <recommendedName>
        <fullName evidence="7">TRAP transporter large permease protein</fullName>
    </recommendedName>
</protein>